<reference evidence="1" key="1">
    <citation type="submission" date="2021-06" db="EMBL/GenBank/DDBJ databases">
        <authorList>
            <person name="Kallberg Y."/>
            <person name="Tangrot J."/>
            <person name="Rosling A."/>
        </authorList>
    </citation>
    <scope>NUCLEOTIDE SEQUENCE</scope>
    <source>
        <strain evidence="1">87-6 pot B 2015</strain>
    </source>
</reference>
<dbReference type="AlphaFoldDB" id="A0A9N9DHC0"/>
<dbReference type="InterPro" id="IPR032675">
    <property type="entry name" value="LRR_dom_sf"/>
</dbReference>
<name>A0A9N9DHC0_FUNMO</name>
<dbReference type="SUPFAM" id="SSF81383">
    <property type="entry name" value="F-box domain"/>
    <property type="match status" value="1"/>
</dbReference>
<organism evidence="1 2">
    <name type="scientific">Funneliformis mosseae</name>
    <name type="common">Endomycorrhizal fungus</name>
    <name type="synonym">Glomus mosseae</name>
    <dbReference type="NCBI Taxonomy" id="27381"/>
    <lineage>
        <taxon>Eukaryota</taxon>
        <taxon>Fungi</taxon>
        <taxon>Fungi incertae sedis</taxon>
        <taxon>Mucoromycota</taxon>
        <taxon>Glomeromycotina</taxon>
        <taxon>Glomeromycetes</taxon>
        <taxon>Glomerales</taxon>
        <taxon>Glomeraceae</taxon>
        <taxon>Funneliformis</taxon>
    </lineage>
</organism>
<accession>A0A9N9DHC0</accession>
<keyword evidence="2" id="KW-1185">Reference proteome</keyword>
<proteinExistence type="predicted"/>
<dbReference type="Gene3D" id="3.80.10.10">
    <property type="entry name" value="Ribonuclease Inhibitor"/>
    <property type="match status" value="1"/>
</dbReference>
<protein>
    <submittedName>
        <fullName evidence="1">16044_t:CDS:1</fullName>
    </submittedName>
</protein>
<dbReference type="EMBL" id="CAJVPP010003916">
    <property type="protein sequence ID" value="CAG8639984.1"/>
    <property type="molecule type" value="Genomic_DNA"/>
</dbReference>
<dbReference type="CDD" id="cd09917">
    <property type="entry name" value="F-box_SF"/>
    <property type="match status" value="1"/>
</dbReference>
<dbReference type="Proteomes" id="UP000789375">
    <property type="component" value="Unassembled WGS sequence"/>
</dbReference>
<evidence type="ECO:0000313" key="2">
    <source>
        <dbReference type="Proteomes" id="UP000789375"/>
    </source>
</evidence>
<sequence>MNTVLPPECLEKIFLNLYNPASTNTITTKDLHACTLVSHYWCQVSTPLLYSYPFQHFPNLNKIKSNHKDVQDYYKLIRTLLTCIPQSEIEEIVNSKLLQNEPISFPLKSSPTFNYGTFIHGLQLDSILSEVLIDHNKIWMPSYIPNDTISLTSELCYSIINHLVKYLSEFCNNLTILEIKLFTLHDKNVHIKPMETMLNYFFDDSKENKLTGLKHLYCAISGNARTQLMTKEVSNLSKFYVNLSSPTKNLESLHNGKIISLEQANALSSLISSQKRLKSITLSEEDFLHSFIRTDNDQIFEMYNVVFNTLITQSVWLEKLEFTLISFQYISQESLESLCSLKNLKELKIKSCNSLEKLQVWAKYLSRLEVFDYTPIIHPQLHIDADWLKQIFQYTSNSLKKLVLDYKREFGQALQLTKLIALHLHSLNHLVLPKLYPTELITILKSCTELVYISIGLLEGGQWDQNLPSIGKLIPVSVQKIQFREFHPMVVNSKTFENFLKGCINKGGQLHSVEMTGKYKLDQKYSDIAKQFGVKVFC</sequence>
<dbReference type="InterPro" id="IPR036047">
    <property type="entry name" value="F-box-like_dom_sf"/>
</dbReference>
<comment type="caution">
    <text evidence="1">The sequence shown here is derived from an EMBL/GenBank/DDBJ whole genome shotgun (WGS) entry which is preliminary data.</text>
</comment>
<gene>
    <name evidence="1" type="ORF">FMOSSE_LOCUS10936</name>
</gene>
<evidence type="ECO:0000313" key="1">
    <source>
        <dbReference type="EMBL" id="CAG8639984.1"/>
    </source>
</evidence>